<dbReference type="InterPro" id="IPR035965">
    <property type="entry name" value="PAS-like_dom_sf"/>
</dbReference>
<dbReference type="EMBL" id="JAXAFJ010000012">
    <property type="protein sequence ID" value="MDX6807422.1"/>
    <property type="molecule type" value="Genomic_DNA"/>
</dbReference>
<evidence type="ECO:0000259" key="1">
    <source>
        <dbReference type="Pfam" id="PF08447"/>
    </source>
</evidence>
<keyword evidence="3" id="KW-1185">Reference proteome</keyword>
<dbReference type="Pfam" id="PF08447">
    <property type="entry name" value="PAS_3"/>
    <property type="match status" value="1"/>
</dbReference>
<evidence type="ECO:0000313" key="2">
    <source>
        <dbReference type="EMBL" id="MDX6807422.1"/>
    </source>
</evidence>
<accession>A0ABU4RRH5</accession>
<organism evidence="2 3">
    <name type="scientific">Terrihabitans rhizophilus</name>
    <dbReference type="NCBI Taxonomy" id="3092662"/>
    <lineage>
        <taxon>Bacteria</taxon>
        <taxon>Pseudomonadati</taxon>
        <taxon>Pseudomonadota</taxon>
        <taxon>Alphaproteobacteria</taxon>
        <taxon>Hyphomicrobiales</taxon>
        <taxon>Terrihabitans</taxon>
    </lineage>
</organism>
<evidence type="ECO:0000313" key="3">
    <source>
        <dbReference type="Proteomes" id="UP001274321"/>
    </source>
</evidence>
<proteinExistence type="predicted"/>
<dbReference type="InterPro" id="IPR013655">
    <property type="entry name" value="PAS_fold_3"/>
</dbReference>
<protein>
    <submittedName>
        <fullName evidence="2">PAS domain-containing protein</fullName>
    </submittedName>
</protein>
<sequence length="180" mass="20160">MSIEPPAPTSMIGVWDYNVTTDRVHSNDRAAILCGVDPVEARQGTSQSAYMSTIHSDDVDRIHSRVLDAIRRRGTYSEIYQMRDAYGRLRTVSASGACFENAEGDLLFPGTFIDLTEEQVIASRNGDDHTMAQIAECCMRARAIADKHDLKVTKHLLDMTLGNFSMKVHALLASRRRDWL</sequence>
<gene>
    <name evidence="2" type="ORF">SCD90_15230</name>
</gene>
<dbReference type="SUPFAM" id="SSF55785">
    <property type="entry name" value="PYP-like sensor domain (PAS domain)"/>
    <property type="match status" value="1"/>
</dbReference>
<comment type="caution">
    <text evidence="2">The sequence shown here is derived from an EMBL/GenBank/DDBJ whole genome shotgun (WGS) entry which is preliminary data.</text>
</comment>
<name>A0ABU4RRH5_9HYPH</name>
<dbReference type="Gene3D" id="3.30.450.20">
    <property type="entry name" value="PAS domain"/>
    <property type="match status" value="1"/>
</dbReference>
<dbReference type="RefSeq" id="WP_319845556.1">
    <property type="nucleotide sequence ID" value="NZ_JAXAFJ010000012.1"/>
</dbReference>
<reference evidence="2 3" key="1">
    <citation type="submission" date="2023-11" db="EMBL/GenBank/DDBJ databases">
        <authorList>
            <person name="Bao R."/>
        </authorList>
    </citation>
    <scope>NUCLEOTIDE SEQUENCE [LARGE SCALE GENOMIC DNA]</scope>
    <source>
        <strain evidence="2 3">PJ23</strain>
    </source>
</reference>
<feature type="domain" description="PAS fold-3" evidence="1">
    <location>
        <begin position="24"/>
        <end position="105"/>
    </location>
</feature>
<dbReference type="Proteomes" id="UP001274321">
    <property type="component" value="Unassembled WGS sequence"/>
</dbReference>